<dbReference type="RefSeq" id="WP_153509821.1">
    <property type="nucleotide sequence ID" value="NZ_CP045652.1"/>
</dbReference>
<keyword evidence="2" id="KW-1185">Reference proteome</keyword>
<dbReference type="InterPro" id="IPR015943">
    <property type="entry name" value="WD40/YVTN_repeat-like_dom_sf"/>
</dbReference>
<protein>
    <recommendedName>
        <fullName evidence="3">PQQ-binding-like beta-propeller repeat protein</fullName>
    </recommendedName>
</protein>
<evidence type="ECO:0000313" key="2">
    <source>
        <dbReference type="Proteomes" id="UP000326921"/>
    </source>
</evidence>
<organism evidence="1 2">
    <name type="scientific">Sphingobacterium zhuxiongii</name>
    <dbReference type="NCBI Taxonomy" id="2662364"/>
    <lineage>
        <taxon>Bacteria</taxon>
        <taxon>Pseudomonadati</taxon>
        <taxon>Bacteroidota</taxon>
        <taxon>Sphingobacteriia</taxon>
        <taxon>Sphingobacteriales</taxon>
        <taxon>Sphingobacteriaceae</taxon>
        <taxon>Sphingobacterium</taxon>
    </lineage>
</organism>
<proteinExistence type="predicted"/>
<dbReference type="SUPFAM" id="SSF101898">
    <property type="entry name" value="NHL repeat"/>
    <property type="match status" value="1"/>
</dbReference>
<dbReference type="Proteomes" id="UP000326921">
    <property type="component" value="Chromosome"/>
</dbReference>
<reference evidence="1 2" key="1">
    <citation type="submission" date="2019-10" db="EMBL/GenBank/DDBJ databases">
        <authorList>
            <person name="Dong K."/>
        </authorList>
    </citation>
    <scope>NUCLEOTIDE SEQUENCE [LARGE SCALE GENOMIC DNA]</scope>
    <source>
        <strain evidence="2">dk4302</strain>
    </source>
</reference>
<dbReference type="Gene3D" id="2.130.10.10">
    <property type="entry name" value="YVTN repeat-like/Quinoprotein amine dehydrogenase"/>
    <property type="match status" value="1"/>
</dbReference>
<dbReference type="KEGG" id="sphe:GFH32_03830"/>
<dbReference type="AlphaFoldDB" id="A0A5Q0Q9H7"/>
<gene>
    <name evidence="1" type="ORF">GFH32_03830</name>
</gene>
<name>A0A5Q0Q9H7_9SPHI</name>
<sequence>MRNTIIVSILLFIAVVVASVFYFGDLNKEEKKSVKPINYLPNDTYLISSFFNDATTDNIFKDFEIFEAIIGHTFQDHLTQLKQQILRNKEISNYLNDQEMFVSFHPEKNNIALLFSIPSSEKIDAEVINQLLPKIGSAYQVQQKDTLGIKLFSYKAEKSDSTFYVSYLDDIFFATYSKDLLLKTLDKKTPKFEEKQIEFFNKNNKRNTPFTVYLAHQNLPAIVDKYRRNKPGDFLRQFINLKGQTAWNINYKQDALMLSGESELEEVKGQYIALFANQRKTTQRLYNYFPSNAAMFIEYSYSDAKTWQSDLKAWHAVTDDSKQLEGQTKEIEKDRSDLLTTFQSAMGGDFAVVEQNNSDYLGFINVQDSSKFLDVLSNISESVGDSTYRFRYANIPYRFYGEGMKAFSRPYFTRIDGLIVMANHLSTLQQYVQKWKRKDLLIGTLGFKNYEKIQGNEANVTVFLNTKNASNFLINNLEAPYSKNFRDNKEYNLQEFYSWSLQLTGNSGNFLSRLYAIYKSKNTLGVTPEWTYTMGSRLITGPFVFEQSDTSQFILTQEQDHTVHAVHPSGNKLWTTLFSGRIVGKVQQLKDRSLIAVTDRRRLYRFDTQGKSLKGFSTSIKDEPVAQPTYVDWGNQQMLLIPAKNRVMAYDLEGGPIEGWDNVQVEGEILGPIQFHDNKAIITSSYGRVYFFDSEGHKVQEIDVPGDINFIGNVGIVVRENQTLYYACDDLGDVYKMNSEGQSNKVFEGKWNSKFQADFENVHSTSAPELIVLDGPQLQVYELGDSLRRVYEYTFTQNVENRPYYFASGTGGLLSLGIAAQGTNLIYLFAENGTLVDGFPVEAQPLFYYGKINYNSANYLICTRRDFKLYAYRH</sequence>
<dbReference type="EMBL" id="CP045652">
    <property type="protein sequence ID" value="QGA25501.1"/>
    <property type="molecule type" value="Genomic_DNA"/>
</dbReference>
<evidence type="ECO:0000313" key="1">
    <source>
        <dbReference type="EMBL" id="QGA25501.1"/>
    </source>
</evidence>
<evidence type="ECO:0008006" key="3">
    <source>
        <dbReference type="Google" id="ProtNLM"/>
    </source>
</evidence>
<accession>A0A5Q0Q9H7</accession>